<reference evidence="5" key="2">
    <citation type="journal article" date="2013" name="G3 (Bethesda)">
        <title>Genomes of Ashbya fungi isolated from insects reveal four mating-type loci, numerous translocations, lack of transposons, and distinct gene duplications.</title>
        <authorList>
            <person name="Dietrich F.S."/>
            <person name="Voegeli S."/>
            <person name="Kuo S."/>
            <person name="Philippsen P."/>
        </authorList>
    </citation>
    <scope>GENOME REANNOTATION</scope>
    <source>
        <strain evidence="5">ATCC 10895 / CBS 109.51 / FGSC 9923 / NRRL Y-1056</strain>
    </source>
</reference>
<dbReference type="InParanoid" id="Q75B57"/>
<dbReference type="Pfam" id="PF05057">
    <property type="entry name" value="DUF676"/>
    <property type="match status" value="1"/>
</dbReference>
<dbReference type="RefSeq" id="NP_983811.1">
    <property type="nucleotide sequence ID" value="NM_209164.1"/>
</dbReference>
<evidence type="ECO:0000313" key="5">
    <source>
        <dbReference type="Proteomes" id="UP000000591"/>
    </source>
</evidence>
<protein>
    <submittedName>
        <fullName evidence="4">ADL285Cp</fullName>
    </submittedName>
</protein>
<dbReference type="InterPro" id="IPR044294">
    <property type="entry name" value="Lipase-like"/>
</dbReference>
<evidence type="ECO:0000259" key="3">
    <source>
        <dbReference type="Pfam" id="PF05057"/>
    </source>
</evidence>
<accession>Q75B57</accession>
<dbReference type="InterPro" id="IPR029058">
    <property type="entry name" value="AB_hydrolase_fold"/>
</dbReference>
<dbReference type="eggNOG" id="KOG4372">
    <property type="taxonomic scope" value="Eukaryota"/>
</dbReference>
<sequence>MGTEPAREVLYHYRSSVRIGEVERYVITYDLYDEEELPERIQLSSLWLKVKNVSSLTYRAAYLMGPYMLYCDLRTEDYHHSQKLFSSADMPQFEPAMQPQHEFLAELSLHRLQKRYVWLLDVVSQIIFTTNSVVPFEVTIASAKPALEDTATLAPQAGSFNRRLTVNRQTTLDLWNLPQQVFDDYTKPEHLVVLTHGLHSNVTADMQYLKETIEQCQQYYPNEHIVVKGFGDNVCKTEKGIKYLGGRLGEYIVKQLYNERIKRISFIGHSLGGLTQTFAIAYIAINYPWFFEKVDPVNFVALSSPLLGIVTNNPAYVNILLSMGVVGKTGQDLGLQAHQGDDQPLLCSLPGHTTRRILRKFKKRTLYANAVNDGIVPLYTSALLYLDYDSILKQLDTQEYQVDKQDFFTKTLINPLVKAINVLMPQTQSSSSIPKVSMFDSAMSVLLPPLPEKSYLMNPSGDPSVILHDKMYSEADIPEVGQPPEKNIWSSLLLNIGNNEEYKQLEEEIAKKWHKGMTWRKVIVHLKPDAHNNIIVRRRFANAYGWPVIDHLVQNHFNGSDYPYTEGETEEAALDELIEQEKKWINRPHNETFFDVGPTGMISSVGEILENIKNSAFQKTASASSLKPSDSFDDDEIFRLNGLY</sequence>
<dbReference type="GO" id="GO:0006629">
    <property type="term" value="P:lipid metabolic process"/>
    <property type="evidence" value="ECO:0000318"/>
    <property type="project" value="GO_Central"/>
</dbReference>
<dbReference type="GO" id="GO:0016042">
    <property type="term" value="P:lipid catabolic process"/>
    <property type="evidence" value="ECO:0007669"/>
    <property type="project" value="UniProtKB-KW"/>
</dbReference>
<dbReference type="GO" id="GO:0047372">
    <property type="term" value="F:monoacylglycerol lipase activity"/>
    <property type="evidence" value="ECO:0000318"/>
    <property type="project" value="GO_Central"/>
</dbReference>
<dbReference type="ESTHER" id="ashgo-q75b57">
    <property type="family name" value="Duf_676"/>
</dbReference>
<dbReference type="HOGENOM" id="CLU_007367_1_0_1"/>
<organism evidence="4 5">
    <name type="scientific">Eremothecium gossypii (strain ATCC 10895 / CBS 109.51 / FGSC 9923 / NRRL Y-1056)</name>
    <name type="common">Yeast</name>
    <name type="synonym">Ashbya gossypii</name>
    <dbReference type="NCBI Taxonomy" id="284811"/>
    <lineage>
        <taxon>Eukaryota</taxon>
        <taxon>Fungi</taxon>
        <taxon>Dikarya</taxon>
        <taxon>Ascomycota</taxon>
        <taxon>Saccharomycotina</taxon>
        <taxon>Saccharomycetes</taxon>
        <taxon>Saccharomycetales</taxon>
        <taxon>Saccharomycetaceae</taxon>
        <taxon>Eremothecium</taxon>
    </lineage>
</organism>
<dbReference type="GeneID" id="4619946"/>
<dbReference type="PANTHER" id="PTHR12482">
    <property type="entry name" value="LIPASE ROG1-RELATED-RELATED"/>
    <property type="match status" value="1"/>
</dbReference>
<dbReference type="PIRSF" id="PIRSF005412">
    <property type="entry name" value="UCP005412_abhydr"/>
    <property type="match status" value="1"/>
</dbReference>
<dbReference type="AlphaFoldDB" id="Q75B57"/>
<dbReference type="InterPro" id="IPR016445">
    <property type="entry name" value="Rog1_fam"/>
</dbReference>
<keyword evidence="2" id="KW-0443">Lipid metabolism</keyword>
<dbReference type="OMA" id="TIARRWH"/>
<evidence type="ECO:0000256" key="2">
    <source>
        <dbReference type="ARBA" id="ARBA00022963"/>
    </source>
</evidence>
<reference evidence="4 5" key="1">
    <citation type="journal article" date="2004" name="Science">
        <title>The Ashbya gossypii genome as a tool for mapping the ancient Saccharomyces cerevisiae genome.</title>
        <authorList>
            <person name="Dietrich F.S."/>
            <person name="Voegeli S."/>
            <person name="Brachat S."/>
            <person name="Lerch A."/>
            <person name="Gates K."/>
            <person name="Steiner S."/>
            <person name="Mohr C."/>
            <person name="Pohlmann R."/>
            <person name="Luedi P."/>
            <person name="Choi S."/>
            <person name="Wing R.A."/>
            <person name="Flavier A."/>
            <person name="Gaffney T.D."/>
            <person name="Philippsen P."/>
        </authorList>
    </citation>
    <scope>NUCLEOTIDE SEQUENCE [LARGE SCALE GENOMIC DNA]</scope>
    <source>
        <strain evidence="5">ATCC 10895 / CBS 109.51 / FGSC 9923 / NRRL Y-1056</strain>
    </source>
</reference>
<evidence type="ECO:0000313" key="4">
    <source>
        <dbReference type="EMBL" id="AAS51635.1"/>
    </source>
</evidence>
<proteinExistence type="inferred from homology"/>
<comment type="similarity">
    <text evidence="1">Belongs to the putative lipase ROG1 family.</text>
</comment>
<dbReference type="SUPFAM" id="SSF53474">
    <property type="entry name" value="alpha/beta-Hydrolases"/>
    <property type="match status" value="1"/>
</dbReference>
<dbReference type="InterPro" id="IPR007751">
    <property type="entry name" value="DUF676_lipase-like"/>
</dbReference>
<dbReference type="Proteomes" id="UP000000591">
    <property type="component" value="Chromosome IV"/>
</dbReference>
<dbReference type="FunCoup" id="Q75B57">
    <property type="interactions" value="33"/>
</dbReference>
<dbReference type="OrthoDB" id="5368485at2759"/>
<feature type="domain" description="DUF676" evidence="3">
    <location>
        <begin position="187"/>
        <end position="380"/>
    </location>
</feature>
<name>Q75B57_EREGS</name>
<dbReference type="PANTHER" id="PTHR12482:SF62">
    <property type="entry name" value="LIPASE ROG1-RELATED"/>
    <property type="match status" value="1"/>
</dbReference>
<evidence type="ECO:0000256" key="1">
    <source>
        <dbReference type="ARBA" id="ARBA00007920"/>
    </source>
</evidence>
<gene>
    <name evidence="4" type="ORF">AGOS_ADL285C</name>
</gene>
<dbReference type="EMBL" id="AE016817">
    <property type="protein sequence ID" value="AAS51635.1"/>
    <property type="molecule type" value="Genomic_DNA"/>
</dbReference>
<keyword evidence="2" id="KW-0442">Lipid degradation</keyword>
<keyword evidence="5" id="KW-1185">Reference proteome</keyword>
<dbReference type="Gene3D" id="3.40.50.1820">
    <property type="entry name" value="alpha/beta hydrolase"/>
    <property type="match status" value="1"/>
</dbReference>
<dbReference type="KEGG" id="ago:AGOS_ADL285C"/>